<protein>
    <submittedName>
        <fullName evidence="2">Uncharacterized protein</fullName>
    </submittedName>
</protein>
<feature type="region of interest" description="Disordered" evidence="1">
    <location>
        <begin position="462"/>
        <end position="496"/>
    </location>
</feature>
<evidence type="ECO:0000313" key="2">
    <source>
        <dbReference type="EMBL" id="KAK5603517.1"/>
    </source>
</evidence>
<dbReference type="AlphaFoldDB" id="A0AAV9R4S5"/>
<feature type="compositionally biased region" description="Polar residues" evidence="1">
    <location>
        <begin position="205"/>
        <end position="221"/>
    </location>
</feature>
<feature type="compositionally biased region" description="Low complexity" evidence="1">
    <location>
        <begin position="466"/>
        <end position="481"/>
    </location>
</feature>
<name>A0AAV9R4S5_9TELE</name>
<accession>A0AAV9R4S5</accession>
<evidence type="ECO:0000256" key="1">
    <source>
        <dbReference type="SAM" id="MobiDB-lite"/>
    </source>
</evidence>
<evidence type="ECO:0000313" key="3">
    <source>
        <dbReference type="Proteomes" id="UP001311232"/>
    </source>
</evidence>
<sequence length="591" mass="63486">MLPTRLHSGILYLASPNRMFPPNLDLTDDHQASSMDLFTFLSREAEKTLRHSAGLSVPQSAYDGSSEALILLPPQETPSWSTVLCFSGEEESPRAAAATPGAHCLPGSLQLCPCRLRSLQLGVLRQHLELEQWLRFFACRIKSFRRTSFMYSSPELMERIRQMEGDYETAIRQFYCQQPSPGLQGAAAAAEQPTPGLQGAAAAEQPTSGLQSAAAEQSTPGLQPAVELPEGPEDGLPPLSGPEHLLSFLWGVLTELKPDTRPDTPQPDSRPDTPQPDTPQLDTPQPDTLQPRTTPDPRSASTSSVRRRGRRKRDASAHATEGLCNASAPAHVIEGPADASAPAHVIEGPADASAPAHVIEGPADASAPAHVIEGPVDASAPSLQAFQGFSEKLILVLASEPCDEGFEEEAPPDPVSEGFEEQLVHVLASEPCDEEFEKEAPSDPAPEGFKEQFVLVLVSEPRDEGSPGAASASEGSPGFASISEGSPGSQPVYEAPGSQPVYEALAHCHPPELCACWGRPPSRPPELCFCFYSVYNENVSYLSSPTHKAHSHKEGILETSRMQPLQDGYPDLTLMGMLSRNMRATLPATPW</sequence>
<feature type="region of interest" description="Disordered" evidence="1">
    <location>
        <begin position="184"/>
        <end position="242"/>
    </location>
</feature>
<feature type="region of interest" description="Disordered" evidence="1">
    <location>
        <begin position="256"/>
        <end position="323"/>
    </location>
</feature>
<dbReference type="EMBL" id="JAHHUM010002446">
    <property type="protein sequence ID" value="KAK5603517.1"/>
    <property type="molecule type" value="Genomic_DNA"/>
</dbReference>
<gene>
    <name evidence="2" type="ORF">CRENBAI_005931</name>
</gene>
<feature type="compositionally biased region" description="Low complexity" evidence="1">
    <location>
        <begin position="278"/>
        <end position="291"/>
    </location>
</feature>
<keyword evidence="3" id="KW-1185">Reference proteome</keyword>
<organism evidence="2 3">
    <name type="scientific">Crenichthys baileyi</name>
    <name type="common">White River springfish</name>
    <dbReference type="NCBI Taxonomy" id="28760"/>
    <lineage>
        <taxon>Eukaryota</taxon>
        <taxon>Metazoa</taxon>
        <taxon>Chordata</taxon>
        <taxon>Craniata</taxon>
        <taxon>Vertebrata</taxon>
        <taxon>Euteleostomi</taxon>
        <taxon>Actinopterygii</taxon>
        <taxon>Neopterygii</taxon>
        <taxon>Teleostei</taxon>
        <taxon>Neoteleostei</taxon>
        <taxon>Acanthomorphata</taxon>
        <taxon>Ovalentaria</taxon>
        <taxon>Atherinomorphae</taxon>
        <taxon>Cyprinodontiformes</taxon>
        <taxon>Goodeidae</taxon>
        <taxon>Crenichthys</taxon>
    </lineage>
</organism>
<dbReference type="Proteomes" id="UP001311232">
    <property type="component" value="Unassembled WGS sequence"/>
</dbReference>
<comment type="caution">
    <text evidence="2">The sequence shown here is derived from an EMBL/GenBank/DDBJ whole genome shotgun (WGS) entry which is preliminary data.</text>
</comment>
<reference evidence="2 3" key="1">
    <citation type="submission" date="2021-06" db="EMBL/GenBank/DDBJ databases">
        <authorList>
            <person name="Palmer J.M."/>
        </authorList>
    </citation>
    <scope>NUCLEOTIDE SEQUENCE [LARGE SCALE GENOMIC DNA]</scope>
    <source>
        <strain evidence="2 3">MEX-2019</strain>
        <tissue evidence="2">Muscle</tissue>
    </source>
</reference>
<proteinExistence type="predicted"/>